<dbReference type="Pfam" id="PF02873">
    <property type="entry name" value="MurB_C"/>
    <property type="match status" value="1"/>
</dbReference>
<evidence type="ECO:0000256" key="14">
    <source>
        <dbReference type="ARBA" id="ARBA00023306"/>
    </source>
</evidence>
<keyword evidence="10 17" id="KW-0521">NADP</keyword>
<comment type="function">
    <text evidence="2 17">Cell wall formation.</text>
</comment>
<protein>
    <recommendedName>
        <fullName evidence="17">UDP-N-acetylenolpyruvoylglucosamine reductase</fullName>
        <ecNumber evidence="17">1.3.1.98</ecNumber>
    </recommendedName>
    <alternativeName>
        <fullName evidence="17">UDP-N-acetylmuramate dehydrogenase</fullName>
    </alternativeName>
</protein>
<dbReference type="GO" id="GO:0009252">
    <property type="term" value="P:peptidoglycan biosynthetic process"/>
    <property type="evidence" value="ECO:0007669"/>
    <property type="project" value="UniProtKB-UniRule"/>
</dbReference>
<dbReference type="GO" id="GO:0051301">
    <property type="term" value="P:cell division"/>
    <property type="evidence" value="ECO:0007669"/>
    <property type="project" value="UniProtKB-KW"/>
</dbReference>
<dbReference type="EMBL" id="CP063989">
    <property type="protein sequence ID" value="QPL05043.1"/>
    <property type="molecule type" value="Genomic_DNA"/>
</dbReference>
<dbReference type="PANTHER" id="PTHR21071:SF4">
    <property type="entry name" value="UDP-N-ACETYLENOLPYRUVOYLGLUCOSAMINE REDUCTASE"/>
    <property type="match status" value="1"/>
</dbReference>
<evidence type="ECO:0000256" key="11">
    <source>
        <dbReference type="ARBA" id="ARBA00022960"/>
    </source>
</evidence>
<evidence type="ECO:0000256" key="2">
    <source>
        <dbReference type="ARBA" id="ARBA00003921"/>
    </source>
</evidence>
<dbReference type="GO" id="GO:0071555">
    <property type="term" value="P:cell wall organization"/>
    <property type="evidence" value="ECO:0007669"/>
    <property type="project" value="UniProtKB-KW"/>
</dbReference>
<dbReference type="SUPFAM" id="SSF56194">
    <property type="entry name" value="Uridine diphospho-N-Acetylenolpyruvylglucosamine reductase, MurB, C-terminal domain"/>
    <property type="match status" value="1"/>
</dbReference>
<dbReference type="PANTHER" id="PTHR21071">
    <property type="entry name" value="UDP-N-ACETYLENOLPYRUVOYLGLUCOSAMINE REDUCTASE"/>
    <property type="match status" value="1"/>
</dbReference>
<dbReference type="AlphaFoldDB" id="A0A7T0LKX3"/>
<reference evidence="19 20" key="1">
    <citation type="submission" date="2020-11" db="EMBL/GenBank/DDBJ databases">
        <title>Actinomyces sp. ZJ750.</title>
        <authorList>
            <person name="Zhou J."/>
        </authorList>
    </citation>
    <scope>NUCLEOTIDE SEQUENCE [LARGE SCALE GENOMIC DNA]</scope>
    <source>
        <strain evidence="19 20">ZJ750</strain>
    </source>
</reference>
<evidence type="ECO:0000256" key="1">
    <source>
        <dbReference type="ARBA" id="ARBA00001974"/>
    </source>
</evidence>
<sequence length="423" mass="43627">MSHHDVPLLSAPEPGPTEEACLLPLSAEPATWPEAVTALAHPLNAPTPTTMAELTTLRVGGPIGSYAQTTTEDELIEAVREADDAGTPLLVVGGGSNILASDAGFDGLVVRDARQEVTLVSDSSCGGVEVTATAGTAWDDLVRQAIASDWGGFAPLSGIPGTVGAVPVQNVGAYGTEVAELLGSVSAWDRLRQRRVHLPLADLHLAYRDSDLKRSLTNASVGGGRTWGPTGRWVVLSATFHVRQDSLSAPIAYAQLAGALGVEPGQRVDARAVREAVLELRASKGMVLDDADHDTWSAGSFFTNPILTSEQAAALPEEAPRYPVTDHSRKVATRQAPVVEGLVKTSAAWLIDHAGFSKGDALAADGAVGGGASASLSTKHVLALTNRGSATAADLAALRDEVIAGVEAAFGVTLVPEPVAVGF</sequence>
<dbReference type="InterPro" id="IPR016167">
    <property type="entry name" value="FAD-bd_PCMH_sub1"/>
</dbReference>
<keyword evidence="7 17" id="KW-0132">Cell division</keyword>
<keyword evidence="6 17" id="KW-0963">Cytoplasm</keyword>
<evidence type="ECO:0000259" key="18">
    <source>
        <dbReference type="PROSITE" id="PS51387"/>
    </source>
</evidence>
<evidence type="ECO:0000256" key="3">
    <source>
        <dbReference type="ARBA" id="ARBA00004496"/>
    </source>
</evidence>
<organism evidence="19 20">
    <name type="scientific">Actinomyces respiraculi</name>
    <dbReference type="NCBI Taxonomy" id="2744574"/>
    <lineage>
        <taxon>Bacteria</taxon>
        <taxon>Bacillati</taxon>
        <taxon>Actinomycetota</taxon>
        <taxon>Actinomycetes</taxon>
        <taxon>Actinomycetales</taxon>
        <taxon>Actinomycetaceae</taxon>
        <taxon>Actinomyces</taxon>
    </lineage>
</organism>
<comment type="subcellular location">
    <subcellularLocation>
        <location evidence="3 17">Cytoplasm</location>
    </subcellularLocation>
</comment>
<comment type="catalytic activity">
    <reaction evidence="16 17">
        <text>UDP-N-acetyl-alpha-D-muramate + NADP(+) = UDP-N-acetyl-3-O-(1-carboxyvinyl)-alpha-D-glucosamine + NADPH + H(+)</text>
        <dbReference type="Rhea" id="RHEA:12248"/>
        <dbReference type="ChEBI" id="CHEBI:15378"/>
        <dbReference type="ChEBI" id="CHEBI:57783"/>
        <dbReference type="ChEBI" id="CHEBI:58349"/>
        <dbReference type="ChEBI" id="CHEBI:68483"/>
        <dbReference type="ChEBI" id="CHEBI:70757"/>
        <dbReference type="EC" id="1.3.1.98"/>
    </reaction>
</comment>
<dbReference type="EC" id="1.3.1.98" evidence="17"/>
<dbReference type="GO" id="GO:0005829">
    <property type="term" value="C:cytosol"/>
    <property type="evidence" value="ECO:0007669"/>
    <property type="project" value="TreeGrafter"/>
</dbReference>
<dbReference type="Proteomes" id="UP000594637">
    <property type="component" value="Chromosome"/>
</dbReference>
<name>A0A7T0LKX3_9ACTO</name>
<dbReference type="InterPro" id="IPR016169">
    <property type="entry name" value="FAD-bd_PCMH_sub2"/>
</dbReference>
<dbReference type="Gene3D" id="3.30.43.10">
    <property type="entry name" value="Uridine Diphospho-n-acetylenolpyruvylglucosamine Reductase, domain 2"/>
    <property type="match status" value="1"/>
</dbReference>
<evidence type="ECO:0000256" key="5">
    <source>
        <dbReference type="ARBA" id="ARBA00010485"/>
    </source>
</evidence>
<comment type="similarity">
    <text evidence="5 17">Belongs to the MurB family.</text>
</comment>
<evidence type="ECO:0000256" key="9">
    <source>
        <dbReference type="ARBA" id="ARBA00022827"/>
    </source>
</evidence>
<dbReference type="HAMAP" id="MF_00037">
    <property type="entry name" value="MurB"/>
    <property type="match status" value="1"/>
</dbReference>
<dbReference type="KEGG" id="arep:ID810_09900"/>
<keyword evidence="9 17" id="KW-0274">FAD</keyword>
<dbReference type="GO" id="GO:0071949">
    <property type="term" value="F:FAD binding"/>
    <property type="evidence" value="ECO:0007669"/>
    <property type="project" value="InterPro"/>
</dbReference>
<evidence type="ECO:0000256" key="8">
    <source>
        <dbReference type="ARBA" id="ARBA00022630"/>
    </source>
</evidence>
<keyword evidence="12 17" id="KW-0573">Peptidoglycan synthesis</keyword>
<evidence type="ECO:0000256" key="10">
    <source>
        <dbReference type="ARBA" id="ARBA00022857"/>
    </source>
</evidence>
<dbReference type="InterPro" id="IPR011601">
    <property type="entry name" value="MurB_C"/>
</dbReference>
<accession>A0A7T0LKX3</accession>
<gene>
    <name evidence="17" type="primary">murB</name>
    <name evidence="19" type="ORF">ID810_09900</name>
</gene>
<dbReference type="PROSITE" id="PS51387">
    <property type="entry name" value="FAD_PCMH"/>
    <property type="match status" value="1"/>
</dbReference>
<evidence type="ECO:0000256" key="12">
    <source>
        <dbReference type="ARBA" id="ARBA00022984"/>
    </source>
</evidence>
<evidence type="ECO:0000256" key="7">
    <source>
        <dbReference type="ARBA" id="ARBA00022618"/>
    </source>
</evidence>
<keyword evidence="14 17" id="KW-0131">Cell cycle</keyword>
<dbReference type="InterPro" id="IPR016166">
    <property type="entry name" value="FAD-bd_PCMH"/>
</dbReference>
<comment type="pathway">
    <text evidence="4 17">Cell wall biogenesis; peptidoglycan biosynthesis.</text>
</comment>
<keyword evidence="15 17" id="KW-0961">Cell wall biogenesis/degradation</keyword>
<keyword evidence="8 17" id="KW-0285">Flavoprotein</keyword>
<dbReference type="Gene3D" id="3.30.465.10">
    <property type="match status" value="1"/>
</dbReference>
<dbReference type="InterPro" id="IPR036635">
    <property type="entry name" value="MurB_C_sf"/>
</dbReference>
<evidence type="ECO:0000313" key="20">
    <source>
        <dbReference type="Proteomes" id="UP000594637"/>
    </source>
</evidence>
<dbReference type="SUPFAM" id="SSF56176">
    <property type="entry name" value="FAD-binding/transporter-associated domain-like"/>
    <property type="match status" value="1"/>
</dbReference>
<dbReference type="GO" id="GO:0008360">
    <property type="term" value="P:regulation of cell shape"/>
    <property type="evidence" value="ECO:0007669"/>
    <property type="project" value="UniProtKB-KW"/>
</dbReference>
<evidence type="ECO:0000256" key="16">
    <source>
        <dbReference type="ARBA" id="ARBA00048914"/>
    </source>
</evidence>
<dbReference type="GO" id="GO:0008762">
    <property type="term" value="F:UDP-N-acetylmuramate dehydrogenase activity"/>
    <property type="evidence" value="ECO:0007669"/>
    <property type="project" value="UniProtKB-UniRule"/>
</dbReference>
<comment type="cofactor">
    <cofactor evidence="1 17">
        <name>FAD</name>
        <dbReference type="ChEBI" id="CHEBI:57692"/>
    </cofactor>
</comment>
<evidence type="ECO:0000256" key="15">
    <source>
        <dbReference type="ARBA" id="ARBA00023316"/>
    </source>
</evidence>
<dbReference type="InterPro" id="IPR006094">
    <property type="entry name" value="Oxid_FAD_bind_N"/>
</dbReference>
<dbReference type="InterPro" id="IPR003170">
    <property type="entry name" value="MurB"/>
</dbReference>
<feature type="active site" evidence="17">
    <location>
        <position position="417"/>
    </location>
</feature>
<keyword evidence="13 17" id="KW-0560">Oxidoreductase</keyword>
<proteinExistence type="inferred from homology"/>
<keyword evidence="11 17" id="KW-0133">Cell shape</keyword>
<dbReference type="NCBIfam" id="NF010478">
    <property type="entry name" value="PRK13903.1"/>
    <property type="match status" value="1"/>
</dbReference>
<evidence type="ECO:0000256" key="6">
    <source>
        <dbReference type="ARBA" id="ARBA00022490"/>
    </source>
</evidence>
<dbReference type="RefSeq" id="WP_166857940.1">
    <property type="nucleotide sequence ID" value="NZ_CP063989.1"/>
</dbReference>
<feature type="active site" description="Proton donor" evidence="17">
    <location>
        <position position="300"/>
    </location>
</feature>
<dbReference type="Pfam" id="PF01565">
    <property type="entry name" value="FAD_binding_4"/>
    <property type="match status" value="1"/>
</dbReference>
<evidence type="ECO:0000256" key="4">
    <source>
        <dbReference type="ARBA" id="ARBA00004752"/>
    </source>
</evidence>
<evidence type="ECO:0000313" key="19">
    <source>
        <dbReference type="EMBL" id="QPL05043.1"/>
    </source>
</evidence>
<feature type="active site" evidence="17">
    <location>
        <position position="208"/>
    </location>
</feature>
<keyword evidence="20" id="KW-1185">Reference proteome</keyword>
<dbReference type="Gene3D" id="3.90.78.10">
    <property type="entry name" value="UDP-N-acetylenolpyruvoylglucosamine reductase, C-terminal domain"/>
    <property type="match status" value="1"/>
</dbReference>
<evidence type="ECO:0000256" key="17">
    <source>
        <dbReference type="HAMAP-Rule" id="MF_00037"/>
    </source>
</evidence>
<dbReference type="InterPro" id="IPR036318">
    <property type="entry name" value="FAD-bd_PCMH-like_sf"/>
</dbReference>
<evidence type="ECO:0000256" key="13">
    <source>
        <dbReference type="ARBA" id="ARBA00023002"/>
    </source>
</evidence>
<feature type="domain" description="FAD-binding PCMH-type" evidence="18">
    <location>
        <begin position="58"/>
        <end position="245"/>
    </location>
</feature>
<dbReference type="UniPathway" id="UPA00219"/>